<sequence>MQRAANLQPQIVNERRLHAGEGRRRRRARRCGVCQGCIREDCGQCRNCKDKVKFGGPGTKKQRCVLRACANMQLQKMSSTRYSEEEEKDLTSFKITCVFCGRKRKKGLSRSAFFCTKHCQTRWQDSHPGELPIQASQISDEDESVTAFFLEAAFSKEQFCRDEITTNCSSSNKMEGETVLPLKDSEETVVVCPQVLLSSNAYPGTLSPSPTPLSSPTLYTLPASHSTENKLRIDKWKAIIRKLSLHNELRSVWNELKVRGGFSTNEDFIIHLLRRESERQCVEYDVLASKPPPDVSDVTNYGVDTPSDMANSPEVSVNFESDTLSCKTDTVTDVRCNSVGLLQKDSTGVAEYASKLGTLCQQPDCSSRQYELTVLDSQKKHAKDDTDLEFPVDEVIDCL</sequence>
<dbReference type="Pfam" id="PF02008">
    <property type="entry name" value="zf-CXXC"/>
    <property type="match status" value="1"/>
</dbReference>
<keyword evidence="3" id="KW-0862">Zinc</keyword>
<comment type="caution">
    <text evidence="6">The sequence shown here is derived from an EMBL/GenBank/DDBJ whole genome shotgun (WGS) entry which is preliminary data.</text>
</comment>
<keyword evidence="1" id="KW-0479">Metal-binding</keyword>
<dbReference type="GO" id="GO:0008270">
    <property type="term" value="F:zinc ion binding"/>
    <property type="evidence" value="ECO:0007669"/>
    <property type="project" value="UniProtKB-KW"/>
</dbReference>
<dbReference type="GO" id="GO:0003677">
    <property type="term" value="F:DNA binding"/>
    <property type="evidence" value="ECO:0007669"/>
    <property type="project" value="InterPro"/>
</dbReference>
<evidence type="ECO:0000259" key="5">
    <source>
        <dbReference type="PROSITE" id="PS51058"/>
    </source>
</evidence>
<gene>
    <name evidence="6" type="ORF">GBAR_LOCUS13490</name>
</gene>
<dbReference type="EMBL" id="CASHTH010001990">
    <property type="protein sequence ID" value="CAI8023047.1"/>
    <property type="molecule type" value="Genomic_DNA"/>
</dbReference>
<keyword evidence="7" id="KW-1185">Reference proteome</keyword>
<evidence type="ECO:0000313" key="6">
    <source>
        <dbReference type="EMBL" id="CAI8023047.1"/>
    </source>
</evidence>
<evidence type="ECO:0000256" key="4">
    <source>
        <dbReference type="PROSITE-ProRule" id="PRU00509"/>
    </source>
</evidence>
<proteinExistence type="predicted"/>
<protein>
    <submittedName>
        <fullName evidence="6">Histone-lysine N-methyltransferase 2B</fullName>
    </submittedName>
</protein>
<dbReference type="InterPro" id="IPR002857">
    <property type="entry name" value="Znf_CXXC"/>
</dbReference>
<keyword evidence="2 4" id="KW-0863">Zinc-finger</keyword>
<reference evidence="6" key="1">
    <citation type="submission" date="2023-03" db="EMBL/GenBank/DDBJ databases">
        <authorList>
            <person name="Steffen K."/>
            <person name="Cardenas P."/>
        </authorList>
    </citation>
    <scope>NUCLEOTIDE SEQUENCE</scope>
</reference>
<evidence type="ECO:0000256" key="1">
    <source>
        <dbReference type="ARBA" id="ARBA00022723"/>
    </source>
</evidence>
<dbReference type="Proteomes" id="UP001174909">
    <property type="component" value="Unassembled WGS sequence"/>
</dbReference>
<organism evidence="6 7">
    <name type="scientific">Geodia barretti</name>
    <name type="common">Barrett's horny sponge</name>
    <dbReference type="NCBI Taxonomy" id="519541"/>
    <lineage>
        <taxon>Eukaryota</taxon>
        <taxon>Metazoa</taxon>
        <taxon>Porifera</taxon>
        <taxon>Demospongiae</taxon>
        <taxon>Heteroscleromorpha</taxon>
        <taxon>Tetractinellida</taxon>
        <taxon>Astrophorina</taxon>
        <taxon>Geodiidae</taxon>
        <taxon>Geodia</taxon>
    </lineage>
</organism>
<dbReference type="AlphaFoldDB" id="A0AA35S5T2"/>
<name>A0AA35S5T2_GEOBA</name>
<evidence type="ECO:0000256" key="2">
    <source>
        <dbReference type="ARBA" id="ARBA00022771"/>
    </source>
</evidence>
<feature type="domain" description="CXXC-type" evidence="5">
    <location>
        <begin position="23"/>
        <end position="70"/>
    </location>
</feature>
<evidence type="ECO:0000256" key="3">
    <source>
        <dbReference type="ARBA" id="ARBA00022833"/>
    </source>
</evidence>
<dbReference type="PROSITE" id="PS51058">
    <property type="entry name" value="ZF_CXXC"/>
    <property type="match status" value="1"/>
</dbReference>
<accession>A0AA35S5T2</accession>
<evidence type="ECO:0000313" key="7">
    <source>
        <dbReference type="Proteomes" id="UP001174909"/>
    </source>
</evidence>